<feature type="compositionally biased region" description="Low complexity" evidence="1">
    <location>
        <begin position="124"/>
        <end position="140"/>
    </location>
</feature>
<evidence type="ECO:0000256" key="1">
    <source>
        <dbReference type="SAM" id="MobiDB-lite"/>
    </source>
</evidence>
<dbReference type="Pfam" id="PF01391">
    <property type="entry name" value="Collagen"/>
    <property type="match status" value="2"/>
</dbReference>
<accession>A0A847SRW9</accession>
<dbReference type="AlphaFoldDB" id="A0A847SRW9"/>
<proteinExistence type="predicted"/>
<organism evidence="2 3">
    <name type="scientific">Chitinophaga eiseniae</name>
    <dbReference type="NCBI Taxonomy" id="634771"/>
    <lineage>
        <taxon>Bacteria</taxon>
        <taxon>Pseudomonadati</taxon>
        <taxon>Bacteroidota</taxon>
        <taxon>Chitinophagia</taxon>
        <taxon>Chitinophagales</taxon>
        <taxon>Chitinophagaceae</taxon>
        <taxon>Chitinophaga</taxon>
    </lineage>
</organism>
<gene>
    <name evidence="2" type="ORF">HGH91_24285</name>
</gene>
<evidence type="ECO:0000313" key="3">
    <source>
        <dbReference type="Proteomes" id="UP000552864"/>
    </source>
</evidence>
<dbReference type="EMBL" id="JABAHZ010000007">
    <property type="protein sequence ID" value="NLR81767.1"/>
    <property type="molecule type" value="Genomic_DNA"/>
</dbReference>
<dbReference type="Proteomes" id="UP000552864">
    <property type="component" value="Unassembled WGS sequence"/>
</dbReference>
<reference evidence="2 3" key="1">
    <citation type="submission" date="2020-04" db="EMBL/GenBank/DDBJ databases">
        <authorList>
            <person name="Yin C."/>
        </authorList>
    </citation>
    <scope>NUCLEOTIDE SEQUENCE [LARGE SCALE GENOMIC DNA]</scope>
    <source>
        <strain evidence="2 3">Ak56</strain>
    </source>
</reference>
<dbReference type="InterPro" id="IPR008160">
    <property type="entry name" value="Collagen"/>
</dbReference>
<feature type="region of interest" description="Disordered" evidence="1">
    <location>
        <begin position="228"/>
        <end position="297"/>
    </location>
</feature>
<keyword evidence="3" id="KW-1185">Reference proteome</keyword>
<dbReference type="PANTHER" id="PTHR37456">
    <property type="entry name" value="SI:CH211-266K2.1"/>
    <property type="match status" value="1"/>
</dbReference>
<name>A0A847SRW9_9BACT</name>
<comment type="caution">
    <text evidence="2">The sequence shown here is derived from an EMBL/GenBank/DDBJ whole genome shotgun (WGS) entry which is preliminary data.</text>
</comment>
<keyword evidence="2" id="KW-0176">Collagen</keyword>
<sequence length="1122" mass="108749">MNGTTLPAQALKIRFTILGGSASGNVQYQETQDVTTNQVGLFTAQIGKGDVVSGTFAGVPWAQANQYLRVEVSSGGNNFTELGTSQLMSVPFAIYAANSAPGPAGPQGPKGDPGVAGVQGPKGDPGVAGPTGVTGPVGPQGLKGDPGNVGPQGATGPAGPVGVTGAMGPQGLKGDPGNVGPQGATGPIGPVGPIGLQGPAGPVGATGAVGPAGPIGLTGATGPAGPIGLTGPQGLQGPAGPVGTAGATGAVGPAGPIGPTGTTGPVGPIGPAGPQGPQGPPGSITASPAGGDLTGNYPNPLIGNGKVTAAKIAAGVIPTTLPPNGPAGGDLQGTYPNPGVARLQGIAVNTVAPLSGQVLQYDGTKWTPATAGAPFALPYANTVNLPGTVFSITNQGDGTILEGVSNSTSASIAALRGIVSSTSPGGFSTAVRGINNGTSGLGIGVWGSQNGSGWGVYGSTPTGIGVYGNATGAGIGVYANSSSGTGLTAISNTGIAGSFLISNNANNSTVLQASTTGNGVAVNGSTTGSNNAVVGNSSGGSGVYGATATISGAGVLGDNTAGGEAVTGRTKSIGTATGAVVGRNDGVGYGVYGFATTDVSGNAIGVLGRAGIGGGTGRAGFFENLNTADTHNVLEAVSTGQGVIADHSQGNAANFFANNANGVGAGVRGEVNSIFGNNGTAGVYGVASGTGGYGGYFEHSSTTGFGNALAVINKGQGNGMTVTQSGPSGSAVFVQNTNNTNSADNTIQVTSTGPGNIPDNSKGNVANFFANNTTAVAAAVRGEVNSLFGNAGTAGIYGVASGTGGYGGYFEHSNTTGFGHALYVTSLGQGTATILDHSGPSGNAALIQTSNNTNTDNTLQVTSIGPGVIADHSLGNAGNFFINNTTGVGAGVRGEVNSIFGNNGTAGVYGIASGTGGYGGYFEHSSSTGFGIALQVVNNGQGSAFVVNHSGTSGDLAIYQTGGFNMARIDRTGRGFFDGGSQVGGADVAEAFDVTGERAAYEPGDVMVIAISADRTVEKSTEAYSSLVIGVYATKPGVLMTEAAVDTTETAKIPLGVVGVIPTKVCNENGPIHRGDMLVTSHKQGYAMKADMDKVKTGQVIGKALQEFDGEEGKIKVYVNVK</sequence>
<feature type="compositionally biased region" description="Low complexity" evidence="1">
    <location>
        <begin position="236"/>
        <end position="266"/>
    </location>
</feature>
<feature type="region of interest" description="Disordered" evidence="1">
    <location>
        <begin position="101"/>
        <end position="197"/>
    </location>
</feature>
<dbReference type="PANTHER" id="PTHR37456:SF6">
    <property type="entry name" value="COLLAGEN ALPHA-1(XXIII) CHAIN-LIKE ISOFORM X2"/>
    <property type="match status" value="1"/>
</dbReference>
<dbReference type="InterPro" id="IPR050938">
    <property type="entry name" value="Collagen_Structural_Proteins"/>
</dbReference>
<protein>
    <submittedName>
        <fullName evidence="2">Collagen-like protein</fullName>
    </submittedName>
</protein>
<feature type="compositionally biased region" description="Low complexity" evidence="1">
    <location>
        <begin position="101"/>
        <end position="113"/>
    </location>
</feature>
<evidence type="ECO:0000313" key="2">
    <source>
        <dbReference type="EMBL" id="NLR81767.1"/>
    </source>
</evidence>